<name>A0ABW0KTE0_9BACT</name>
<dbReference type="PROSITE" id="PS50110">
    <property type="entry name" value="RESPONSE_REGULATORY"/>
    <property type="match status" value="2"/>
</dbReference>
<dbReference type="SMART" id="SM00388">
    <property type="entry name" value="HisKA"/>
    <property type="match status" value="1"/>
</dbReference>
<dbReference type="SUPFAM" id="SSF47384">
    <property type="entry name" value="Homodimeric domain of signal transducing histidine kinase"/>
    <property type="match status" value="1"/>
</dbReference>
<dbReference type="InterPro" id="IPR011006">
    <property type="entry name" value="CheY-like_superfamily"/>
</dbReference>
<feature type="modified residue" description="4-aspartylphosphate" evidence="9">
    <location>
        <position position="83"/>
    </location>
</feature>
<dbReference type="InterPro" id="IPR005467">
    <property type="entry name" value="His_kinase_dom"/>
</dbReference>
<dbReference type="PRINTS" id="PR00344">
    <property type="entry name" value="BCTRLSENSOR"/>
</dbReference>
<evidence type="ECO:0000313" key="15">
    <source>
        <dbReference type="EMBL" id="MFC5456770.1"/>
    </source>
</evidence>
<dbReference type="InterPro" id="IPR000014">
    <property type="entry name" value="PAS"/>
</dbReference>
<dbReference type="InterPro" id="IPR036890">
    <property type="entry name" value="HATPase_C_sf"/>
</dbReference>
<keyword evidence="4" id="KW-0808">Transferase</keyword>
<dbReference type="PROSITE" id="PS50112">
    <property type="entry name" value="PAS"/>
    <property type="match status" value="2"/>
</dbReference>
<evidence type="ECO:0000256" key="8">
    <source>
        <dbReference type="ARBA" id="ARBA00023012"/>
    </source>
</evidence>
<dbReference type="RefSeq" id="WP_377169355.1">
    <property type="nucleotide sequence ID" value="NZ_JBHSMQ010000007.1"/>
</dbReference>
<dbReference type="SUPFAM" id="SSF55785">
    <property type="entry name" value="PYP-like sensor domain (PAS domain)"/>
    <property type="match status" value="2"/>
</dbReference>
<dbReference type="InterPro" id="IPR000700">
    <property type="entry name" value="PAS-assoc_C"/>
</dbReference>
<dbReference type="Gene3D" id="3.30.565.10">
    <property type="entry name" value="Histidine kinase-like ATPase, C-terminal domain"/>
    <property type="match status" value="1"/>
</dbReference>
<dbReference type="CDD" id="cd00130">
    <property type="entry name" value="PAS"/>
    <property type="match status" value="2"/>
</dbReference>
<proteinExistence type="predicted"/>
<dbReference type="Pfam" id="PF13426">
    <property type="entry name" value="PAS_9"/>
    <property type="match status" value="1"/>
</dbReference>
<evidence type="ECO:0000256" key="7">
    <source>
        <dbReference type="ARBA" id="ARBA00022840"/>
    </source>
</evidence>
<dbReference type="EC" id="2.7.13.3" evidence="2"/>
<dbReference type="Gene3D" id="3.30.450.20">
    <property type="entry name" value="PAS domain"/>
    <property type="match status" value="2"/>
</dbReference>
<reference evidence="16" key="1">
    <citation type="journal article" date="2019" name="Int. J. Syst. Evol. Microbiol.">
        <title>The Global Catalogue of Microorganisms (GCM) 10K type strain sequencing project: providing services to taxonomists for standard genome sequencing and annotation.</title>
        <authorList>
            <consortium name="The Broad Institute Genomics Platform"/>
            <consortium name="The Broad Institute Genome Sequencing Center for Infectious Disease"/>
            <person name="Wu L."/>
            <person name="Ma J."/>
        </authorList>
    </citation>
    <scope>NUCLEOTIDE SEQUENCE [LARGE SCALE GENOMIC DNA]</scope>
    <source>
        <strain evidence="16">CGMCC 4.1469</strain>
    </source>
</reference>
<dbReference type="Proteomes" id="UP001596052">
    <property type="component" value="Unassembled WGS sequence"/>
</dbReference>
<dbReference type="InterPro" id="IPR035965">
    <property type="entry name" value="PAS-like_dom_sf"/>
</dbReference>
<evidence type="ECO:0000259" key="12">
    <source>
        <dbReference type="PROSITE" id="PS50110"/>
    </source>
</evidence>
<dbReference type="InterPro" id="IPR003594">
    <property type="entry name" value="HATPase_dom"/>
</dbReference>
<protein>
    <recommendedName>
        <fullName evidence="2">histidine kinase</fullName>
        <ecNumber evidence="2">2.7.13.3</ecNumber>
    </recommendedName>
</protein>
<evidence type="ECO:0000259" key="14">
    <source>
        <dbReference type="PROSITE" id="PS50113"/>
    </source>
</evidence>
<dbReference type="SMART" id="SM00091">
    <property type="entry name" value="PAS"/>
    <property type="match status" value="2"/>
</dbReference>
<dbReference type="InterPro" id="IPR004358">
    <property type="entry name" value="Sig_transdc_His_kin-like_C"/>
</dbReference>
<dbReference type="EMBL" id="JBHSMQ010000007">
    <property type="protein sequence ID" value="MFC5456770.1"/>
    <property type="molecule type" value="Genomic_DNA"/>
</dbReference>
<gene>
    <name evidence="15" type="ORF">ACFQDI_18025</name>
</gene>
<feature type="domain" description="Response regulatory" evidence="12">
    <location>
        <begin position="8"/>
        <end position="152"/>
    </location>
</feature>
<keyword evidence="5" id="KW-0547">Nucleotide-binding</keyword>
<dbReference type="Gene3D" id="1.10.287.130">
    <property type="match status" value="1"/>
</dbReference>
<evidence type="ECO:0000256" key="1">
    <source>
        <dbReference type="ARBA" id="ARBA00000085"/>
    </source>
</evidence>
<dbReference type="NCBIfam" id="TIGR00229">
    <property type="entry name" value="sensory_box"/>
    <property type="match status" value="2"/>
</dbReference>
<comment type="caution">
    <text evidence="15">The sequence shown here is derived from an EMBL/GenBank/DDBJ whole genome shotgun (WGS) entry which is preliminary data.</text>
</comment>
<comment type="catalytic activity">
    <reaction evidence="1">
        <text>ATP + protein L-histidine = ADP + protein N-phospho-L-histidine.</text>
        <dbReference type="EC" id="2.7.13.3"/>
    </reaction>
</comment>
<keyword evidence="10" id="KW-0175">Coiled coil</keyword>
<organism evidence="15 16">
    <name type="scientific">Prosthecobacter fluviatilis</name>
    <dbReference type="NCBI Taxonomy" id="445931"/>
    <lineage>
        <taxon>Bacteria</taxon>
        <taxon>Pseudomonadati</taxon>
        <taxon>Verrucomicrobiota</taxon>
        <taxon>Verrucomicrobiia</taxon>
        <taxon>Verrucomicrobiales</taxon>
        <taxon>Verrucomicrobiaceae</taxon>
        <taxon>Prosthecobacter</taxon>
    </lineage>
</organism>
<feature type="domain" description="PAS" evidence="13">
    <location>
        <begin position="220"/>
        <end position="289"/>
    </location>
</feature>
<accession>A0ABW0KTE0</accession>
<evidence type="ECO:0000256" key="5">
    <source>
        <dbReference type="ARBA" id="ARBA00022741"/>
    </source>
</evidence>
<feature type="modified residue" description="4-aspartylphosphate" evidence="9">
    <location>
        <position position="772"/>
    </location>
</feature>
<dbReference type="Gene3D" id="3.40.50.2300">
    <property type="match status" value="2"/>
</dbReference>
<dbReference type="Pfam" id="PF00072">
    <property type="entry name" value="Response_reg"/>
    <property type="match status" value="2"/>
</dbReference>
<keyword evidence="7" id="KW-0067">ATP-binding</keyword>
<dbReference type="PANTHER" id="PTHR43065">
    <property type="entry name" value="SENSOR HISTIDINE KINASE"/>
    <property type="match status" value="1"/>
</dbReference>
<dbReference type="SMART" id="SM00448">
    <property type="entry name" value="REC"/>
    <property type="match status" value="2"/>
</dbReference>
<feature type="domain" description="PAC" evidence="14">
    <location>
        <begin position="291"/>
        <end position="343"/>
    </location>
</feature>
<evidence type="ECO:0000256" key="6">
    <source>
        <dbReference type="ARBA" id="ARBA00022777"/>
    </source>
</evidence>
<dbReference type="SUPFAM" id="SSF52172">
    <property type="entry name" value="CheY-like"/>
    <property type="match status" value="2"/>
</dbReference>
<evidence type="ECO:0000256" key="9">
    <source>
        <dbReference type="PROSITE-ProRule" id="PRU00169"/>
    </source>
</evidence>
<dbReference type="InterPro" id="IPR001610">
    <property type="entry name" value="PAC"/>
</dbReference>
<keyword evidence="8" id="KW-0902">Two-component regulatory system</keyword>
<evidence type="ECO:0000256" key="4">
    <source>
        <dbReference type="ARBA" id="ARBA00022679"/>
    </source>
</evidence>
<dbReference type="InterPro" id="IPR003661">
    <property type="entry name" value="HisK_dim/P_dom"/>
</dbReference>
<dbReference type="Pfam" id="PF08448">
    <property type="entry name" value="PAS_4"/>
    <property type="match status" value="1"/>
</dbReference>
<dbReference type="PROSITE" id="PS50109">
    <property type="entry name" value="HIS_KIN"/>
    <property type="match status" value="1"/>
</dbReference>
<sequence>MTDNLNRRILVIDDNQAIHDDFRKILSDADSEDAELQAAEARLFGAPTVMLFEIDTASQGEEGLKMVEKAMAEGRPYAMAFVDVRMPPGWDGIETTQRIWQVCPDLQVVICTAFSDCSWSEMQAKINPQDRLMVLKKPFDTIEILQMANALTQKWLRLQESKVEFGDLQHMVSERTRELEESQAAAVSMMADAVRHREKAEQAYEELKREMTERRMLEEKFREQASLLDKAQDAILAHDLEHRITYWNKGAERLYGWSAQEAAGHSVAQLLYKDPEAFQRASEQVIQTGEWVGELQQISRDGRGLVIVGHWTLVRDAAGQPKSVLAINTDITGRKKTDEALKMQGRVLESMAEGVTVCDEDGLIVFSNDSCNTMFGYESGELIGQHYSVIRNLPAEEGRRAMDELFGVLREKGAWMGEMGSRKKDGSSFITRSRISVLEIDGVRSFVAVVEDITEKKNMEAQFLRSQRMESVGRLSSGIAHDMNNILTPIFISSFMLRRNLPPEDFEKMLANIETNAQRGADLIKQLLTVNCDMSGQRHVVEINQIAKDMMKIMSGTFPKNITLTASTPEDIWPVMGDPTQLHQVLLNLCVNARDAMPAGGVLTLNIENTRLDENFAAMNVDARPGPYVLIRVSDTGEGIAPEVIDKIFDPFFTTKETGKGTGLGLSTVMGIVKSHQGFVNLRSRVAMGSVFEIYLPATPDAVAMSSAAPDMQAPRGQGELILVVDDEEVIRDVVQKTLSAHGYRVITAGDGTEAIAQFSQNRGEIKAVLTDIMMPFMDGVTLSRTLKKMDPTIQIIATSGMGSAKGRQDKAAALASLQINTFLNKPYSANEILTAIGELLASDRSPQPSSELGLVA</sequence>
<evidence type="ECO:0000259" key="11">
    <source>
        <dbReference type="PROSITE" id="PS50109"/>
    </source>
</evidence>
<dbReference type="PROSITE" id="PS50113">
    <property type="entry name" value="PAC"/>
    <property type="match status" value="1"/>
</dbReference>
<feature type="domain" description="PAS" evidence="13">
    <location>
        <begin position="346"/>
        <end position="413"/>
    </location>
</feature>
<dbReference type="InterPro" id="IPR001789">
    <property type="entry name" value="Sig_transdc_resp-reg_receiver"/>
</dbReference>
<feature type="domain" description="Response regulatory" evidence="12">
    <location>
        <begin position="721"/>
        <end position="841"/>
    </location>
</feature>
<dbReference type="Pfam" id="PF00512">
    <property type="entry name" value="HisKA"/>
    <property type="match status" value="1"/>
</dbReference>
<dbReference type="SUPFAM" id="SSF55874">
    <property type="entry name" value="ATPase domain of HSP90 chaperone/DNA topoisomerase II/histidine kinase"/>
    <property type="match status" value="1"/>
</dbReference>
<dbReference type="CDD" id="cd00156">
    <property type="entry name" value="REC"/>
    <property type="match status" value="1"/>
</dbReference>
<evidence type="ECO:0000313" key="16">
    <source>
        <dbReference type="Proteomes" id="UP001596052"/>
    </source>
</evidence>
<keyword evidence="3 9" id="KW-0597">Phosphoprotein</keyword>
<dbReference type="SMART" id="SM00086">
    <property type="entry name" value="PAC"/>
    <property type="match status" value="2"/>
</dbReference>
<feature type="coiled-coil region" evidence="10">
    <location>
        <begin position="190"/>
        <end position="220"/>
    </location>
</feature>
<dbReference type="Pfam" id="PF02518">
    <property type="entry name" value="HATPase_c"/>
    <property type="match status" value="1"/>
</dbReference>
<keyword evidence="6" id="KW-0418">Kinase</keyword>
<keyword evidence="16" id="KW-1185">Reference proteome</keyword>
<evidence type="ECO:0000259" key="13">
    <source>
        <dbReference type="PROSITE" id="PS50112"/>
    </source>
</evidence>
<feature type="domain" description="Histidine kinase" evidence="11">
    <location>
        <begin position="478"/>
        <end position="700"/>
    </location>
</feature>
<evidence type="ECO:0000256" key="2">
    <source>
        <dbReference type="ARBA" id="ARBA00012438"/>
    </source>
</evidence>
<dbReference type="InterPro" id="IPR013656">
    <property type="entry name" value="PAS_4"/>
</dbReference>
<evidence type="ECO:0000256" key="10">
    <source>
        <dbReference type="SAM" id="Coils"/>
    </source>
</evidence>
<dbReference type="SMART" id="SM00387">
    <property type="entry name" value="HATPase_c"/>
    <property type="match status" value="1"/>
</dbReference>
<evidence type="ECO:0000256" key="3">
    <source>
        <dbReference type="ARBA" id="ARBA00022553"/>
    </source>
</evidence>
<dbReference type="InterPro" id="IPR036097">
    <property type="entry name" value="HisK_dim/P_sf"/>
</dbReference>
<dbReference type="PANTHER" id="PTHR43065:SF46">
    <property type="entry name" value="C4-DICARBOXYLATE TRANSPORT SENSOR PROTEIN DCTB"/>
    <property type="match status" value="1"/>
</dbReference>